<dbReference type="EMBL" id="UYSL01000205">
    <property type="protein sequence ID" value="VDL63136.1"/>
    <property type="molecule type" value="Genomic_DNA"/>
</dbReference>
<sequence>MYSLLLSAAILTTIFAINDMEIDFKDCIRSSVITTHVENDAMKEKINKRIPAGTVNFKAGTGDTIHTYSKLTKGDYVFVKLDMDGNMTAMLPDINGELYNEGFTKCVEYSNATINNDEPPYNKSTAEPESTLPVHVRRKTDVDL</sequence>
<reference evidence="4" key="1">
    <citation type="submission" date="2017-02" db="UniProtKB">
        <authorList>
            <consortium name="WormBaseParasite"/>
        </authorList>
    </citation>
    <scope>IDENTIFICATION</scope>
</reference>
<dbReference type="AlphaFoldDB" id="A0A0N4XD91"/>
<keyword evidence="1" id="KW-0732">Signal</keyword>
<evidence type="ECO:0000313" key="4">
    <source>
        <dbReference type="WBParaSite" id="NBR_0000047401-mRNA-1"/>
    </source>
</evidence>
<evidence type="ECO:0000256" key="1">
    <source>
        <dbReference type="SAM" id="SignalP"/>
    </source>
</evidence>
<protein>
    <submittedName>
        <fullName evidence="4">GOLD domain-containing protein</fullName>
    </submittedName>
</protein>
<gene>
    <name evidence="2" type="ORF">NBR_LOCUS475</name>
</gene>
<keyword evidence="3" id="KW-1185">Reference proteome</keyword>
<organism evidence="4">
    <name type="scientific">Nippostrongylus brasiliensis</name>
    <name type="common">Rat hookworm</name>
    <dbReference type="NCBI Taxonomy" id="27835"/>
    <lineage>
        <taxon>Eukaryota</taxon>
        <taxon>Metazoa</taxon>
        <taxon>Ecdysozoa</taxon>
        <taxon>Nematoda</taxon>
        <taxon>Chromadorea</taxon>
        <taxon>Rhabditida</taxon>
        <taxon>Rhabditina</taxon>
        <taxon>Rhabditomorpha</taxon>
        <taxon>Strongyloidea</taxon>
        <taxon>Heligmosomidae</taxon>
        <taxon>Nippostrongylus</taxon>
    </lineage>
</organism>
<feature type="chain" id="PRO_5043124508" evidence="1">
    <location>
        <begin position="17"/>
        <end position="144"/>
    </location>
</feature>
<name>A0A0N4XD91_NIPBR</name>
<evidence type="ECO:0000313" key="2">
    <source>
        <dbReference type="EMBL" id="VDL63136.1"/>
    </source>
</evidence>
<reference evidence="2 3" key="2">
    <citation type="submission" date="2018-11" db="EMBL/GenBank/DDBJ databases">
        <authorList>
            <consortium name="Pathogen Informatics"/>
        </authorList>
    </citation>
    <scope>NUCLEOTIDE SEQUENCE [LARGE SCALE GENOMIC DNA]</scope>
</reference>
<feature type="signal peptide" evidence="1">
    <location>
        <begin position="1"/>
        <end position="16"/>
    </location>
</feature>
<dbReference type="Proteomes" id="UP000271162">
    <property type="component" value="Unassembled WGS sequence"/>
</dbReference>
<dbReference type="WBParaSite" id="NBR_0000047401-mRNA-1">
    <property type="protein sequence ID" value="NBR_0000047401-mRNA-1"/>
    <property type="gene ID" value="NBR_0000047401"/>
</dbReference>
<accession>A0A0N4XD91</accession>
<evidence type="ECO:0000313" key="3">
    <source>
        <dbReference type="Proteomes" id="UP000271162"/>
    </source>
</evidence>
<proteinExistence type="predicted"/>